<dbReference type="SMART" id="SM00530">
    <property type="entry name" value="HTH_XRE"/>
    <property type="match status" value="1"/>
</dbReference>
<dbReference type="PANTHER" id="PTHR43236">
    <property type="entry name" value="ANTITOXIN HIGA1"/>
    <property type="match status" value="1"/>
</dbReference>
<organism evidence="3 4">
    <name type="scientific">Anoxybacteroides tepidamans</name>
    <dbReference type="NCBI Taxonomy" id="265948"/>
    <lineage>
        <taxon>Bacteria</taxon>
        <taxon>Bacillati</taxon>
        <taxon>Bacillota</taxon>
        <taxon>Bacilli</taxon>
        <taxon>Bacillales</taxon>
        <taxon>Anoxybacillaceae</taxon>
        <taxon>Anoxybacteroides</taxon>
    </lineage>
</organism>
<dbReference type="InterPro" id="IPR013430">
    <property type="entry name" value="Toxin_antidote_HigA"/>
</dbReference>
<evidence type="ECO:0000313" key="4">
    <source>
        <dbReference type="Proteomes" id="UP000520011"/>
    </source>
</evidence>
<proteinExistence type="inferred from homology"/>
<dbReference type="InterPro" id="IPR001387">
    <property type="entry name" value="Cro/C1-type_HTH"/>
</dbReference>
<comment type="caution">
    <text evidence="3">The sequence shown here is derived from an EMBL/GenBank/DDBJ whole genome shotgun (WGS) entry which is preliminary data.</text>
</comment>
<dbReference type="Gene3D" id="1.10.260.40">
    <property type="entry name" value="lambda repressor-like DNA-binding domains"/>
    <property type="match status" value="1"/>
</dbReference>
<dbReference type="GO" id="GO:0003677">
    <property type="term" value="F:DNA binding"/>
    <property type="evidence" value="ECO:0007669"/>
    <property type="project" value="InterPro"/>
</dbReference>
<dbReference type="PANTHER" id="PTHR43236:SF1">
    <property type="entry name" value="BLL7220 PROTEIN"/>
    <property type="match status" value="1"/>
</dbReference>
<name>A0A7W8IS11_9BACL</name>
<dbReference type="InterPro" id="IPR010982">
    <property type="entry name" value="Lambda_DNA-bd_dom_sf"/>
</dbReference>
<keyword evidence="4" id="KW-1185">Reference proteome</keyword>
<feature type="domain" description="HTH cro/C1-type" evidence="2">
    <location>
        <begin position="17"/>
        <end position="71"/>
    </location>
</feature>
<dbReference type="Gene3D" id="1.10.10.2910">
    <property type="match status" value="1"/>
</dbReference>
<dbReference type="EMBL" id="JACHEP010000009">
    <property type="protein sequence ID" value="MBB5324871.1"/>
    <property type="molecule type" value="Genomic_DNA"/>
</dbReference>
<dbReference type="Pfam" id="PF01381">
    <property type="entry name" value="HTH_3"/>
    <property type="match status" value="1"/>
</dbReference>
<reference evidence="3 4" key="1">
    <citation type="submission" date="2020-08" db="EMBL/GenBank/DDBJ databases">
        <title>Genomic Encyclopedia of Type Strains, Phase IV (KMG-IV): sequencing the most valuable type-strain genomes for metagenomic binning, comparative biology and taxonomic classification.</title>
        <authorList>
            <person name="Goeker M."/>
        </authorList>
    </citation>
    <scope>NUCLEOTIDE SEQUENCE [LARGE SCALE GENOMIC DNA]</scope>
    <source>
        <strain evidence="3 4">DSM 16325</strain>
    </source>
</reference>
<evidence type="ECO:0000256" key="1">
    <source>
        <dbReference type="ARBA" id="ARBA00007227"/>
    </source>
</evidence>
<dbReference type="Pfam" id="PF06114">
    <property type="entry name" value="Peptidase_M78"/>
    <property type="match status" value="1"/>
</dbReference>
<protein>
    <submittedName>
        <fullName evidence="3">Addiction module HigA family antidote</fullName>
    </submittedName>
</protein>
<dbReference type="PROSITE" id="PS50943">
    <property type="entry name" value="HTH_CROC1"/>
    <property type="match status" value="1"/>
</dbReference>
<dbReference type="InterPro" id="IPR010359">
    <property type="entry name" value="IrrE_HExxH"/>
</dbReference>
<sequence>MVNKFNPDYIIPPGETLAELLDYYGMTQAELANRIGKTTKTVNEIIKGKAPITPETALQLEKVFNVSAAFWNNLESNYRQLLAKKAENEHLQRQIDQLEKFPITFMTKNRWIEKHTDEIKQLEELFKFFGVASFEAFEKVCQIRLSNPDTAFRQTGAFEINRESVAVWLRRGEILAREIECEPYNEKKFKEALLEIRKFTSETPDIFVPKLVRLCSQCGVAVVFVPETPKSRVSGATKWLNPQKALIQLSFRYRRNDSLWFTFFHEAGHILLHSKKETFVDLEDNNEKGDLEEEANQFAANFLISPSKYKKFIEANDFSTQSICSFADELQIAPGIVVGRLQHDGIIPFRSILNKLKISYRWDNE</sequence>
<dbReference type="InterPro" id="IPR052345">
    <property type="entry name" value="Rad_response_metalloprotease"/>
</dbReference>
<evidence type="ECO:0000313" key="3">
    <source>
        <dbReference type="EMBL" id="MBB5324871.1"/>
    </source>
</evidence>
<dbReference type="SUPFAM" id="SSF47413">
    <property type="entry name" value="lambda repressor-like DNA-binding domains"/>
    <property type="match status" value="1"/>
</dbReference>
<gene>
    <name evidence="3" type="ORF">HNQ34_001969</name>
</gene>
<dbReference type="RefSeq" id="WP_183253958.1">
    <property type="nucleotide sequence ID" value="NZ_JACHEP010000009.1"/>
</dbReference>
<comment type="similarity">
    <text evidence="1">Belongs to the short-chain fatty acyl-CoA assimilation regulator (ScfR) family.</text>
</comment>
<evidence type="ECO:0000259" key="2">
    <source>
        <dbReference type="PROSITE" id="PS50943"/>
    </source>
</evidence>
<dbReference type="NCBIfam" id="TIGR02607">
    <property type="entry name" value="antidote_HigA"/>
    <property type="match status" value="1"/>
</dbReference>
<dbReference type="Proteomes" id="UP000520011">
    <property type="component" value="Unassembled WGS sequence"/>
</dbReference>
<dbReference type="CDD" id="cd00093">
    <property type="entry name" value="HTH_XRE"/>
    <property type="match status" value="1"/>
</dbReference>
<accession>A0A7W8IS11</accession>
<dbReference type="AlphaFoldDB" id="A0A7W8IS11"/>